<feature type="chain" id="PRO_5037779113" description="Lectin-like protein BA14k" evidence="1">
    <location>
        <begin position="28"/>
        <end position="130"/>
    </location>
</feature>
<evidence type="ECO:0000256" key="1">
    <source>
        <dbReference type="SAM" id="SignalP"/>
    </source>
</evidence>
<keyword evidence="1" id="KW-0732">Signal</keyword>
<gene>
    <name evidence="2" type="ORF">GCM10011498_18110</name>
</gene>
<name>A0A916VQE6_9RHOB</name>
<protein>
    <recommendedName>
        <fullName evidence="4">Lectin-like protein BA14k</fullName>
    </recommendedName>
</protein>
<proteinExistence type="predicted"/>
<reference evidence="2" key="2">
    <citation type="submission" date="2020-09" db="EMBL/GenBank/DDBJ databases">
        <authorList>
            <person name="Sun Q."/>
            <person name="Zhou Y."/>
        </authorList>
    </citation>
    <scope>NUCLEOTIDE SEQUENCE</scope>
    <source>
        <strain evidence="2">CGMCC 1.15880</strain>
    </source>
</reference>
<evidence type="ECO:0008006" key="4">
    <source>
        <dbReference type="Google" id="ProtNLM"/>
    </source>
</evidence>
<evidence type="ECO:0000313" key="2">
    <source>
        <dbReference type="EMBL" id="GGA17866.1"/>
    </source>
</evidence>
<dbReference type="AlphaFoldDB" id="A0A916VQE6"/>
<keyword evidence="3" id="KW-1185">Reference proteome</keyword>
<feature type="signal peptide" evidence="1">
    <location>
        <begin position="1"/>
        <end position="27"/>
    </location>
</feature>
<dbReference type="RefSeq" id="WP_188673651.1">
    <property type="nucleotide sequence ID" value="NZ_BMKA01000002.1"/>
</dbReference>
<accession>A0A916VQE6</accession>
<evidence type="ECO:0000313" key="3">
    <source>
        <dbReference type="Proteomes" id="UP000628017"/>
    </source>
</evidence>
<dbReference type="Proteomes" id="UP000628017">
    <property type="component" value="Unassembled WGS sequence"/>
</dbReference>
<dbReference type="EMBL" id="BMKA01000002">
    <property type="protein sequence ID" value="GGA17866.1"/>
    <property type="molecule type" value="Genomic_DNA"/>
</dbReference>
<sequence length="130" mass="14838">MFHKMTLTGILALALVAAPITAPAALAKDNVDRLLLGLTALGVISVIANEAKKSDHQPTYVRPAPQPRHHYKPHYHGKKHYQAQRPVKHHFTPPANCLRKKWTQNGWVKFYNQACVNKYRPANHHGHYRR</sequence>
<comment type="caution">
    <text evidence="2">The sequence shown here is derived from an EMBL/GenBank/DDBJ whole genome shotgun (WGS) entry which is preliminary data.</text>
</comment>
<reference evidence="2" key="1">
    <citation type="journal article" date="2014" name="Int. J. Syst. Evol. Microbiol.">
        <title>Complete genome sequence of Corynebacterium casei LMG S-19264T (=DSM 44701T), isolated from a smear-ripened cheese.</title>
        <authorList>
            <consortium name="US DOE Joint Genome Institute (JGI-PGF)"/>
            <person name="Walter F."/>
            <person name="Albersmeier A."/>
            <person name="Kalinowski J."/>
            <person name="Ruckert C."/>
        </authorList>
    </citation>
    <scope>NUCLEOTIDE SEQUENCE</scope>
    <source>
        <strain evidence="2">CGMCC 1.15880</strain>
    </source>
</reference>
<organism evidence="2 3">
    <name type="scientific">Neptunicoccus cionae</name>
    <dbReference type="NCBI Taxonomy" id="2035344"/>
    <lineage>
        <taxon>Bacteria</taxon>
        <taxon>Pseudomonadati</taxon>
        <taxon>Pseudomonadota</taxon>
        <taxon>Alphaproteobacteria</taxon>
        <taxon>Rhodobacterales</taxon>
        <taxon>Paracoccaceae</taxon>
        <taxon>Neptunicoccus</taxon>
    </lineage>
</organism>